<dbReference type="Proteomes" id="UP000008549">
    <property type="component" value="Unassembled WGS sequence"/>
</dbReference>
<gene>
    <name evidence="1 3" type="ORF">CBG27510</name>
    <name evidence="1" type="ORF">CBG_27510</name>
</gene>
<reference evidence="1 2" key="2">
    <citation type="journal article" date="2011" name="PLoS Genet.">
        <title>Caenorhabditis briggsae recombinant inbred line genotypes reveal inter-strain incompatibility and the evolution of recombination.</title>
        <authorList>
            <person name="Ross J.A."/>
            <person name="Koboldt D.C."/>
            <person name="Staisch J.E."/>
            <person name="Chamberlin H.M."/>
            <person name="Gupta B.P."/>
            <person name="Miller R.D."/>
            <person name="Baird S.E."/>
            <person name="Haag E.S."/>
        </authorList>
    </citation>
    <scope>NUCLEOTIDE SEQUENCE [LARGE SCALE GENOMIC DNA]</scope>
    <source>
        <strain evidence="1 2">AF16</strain>
    </source>
</reference>
<protein>
    <submittedName>
        <fullName evidence="1">Protein CBG27510</fullName>
    </submittedName>
</protein>
<reference evidence="1 2" key="1">
    <citation type="journal article" date="2003" name="PLoS Biol.">
        <title>The genome sequence of Caenorhabditis briggsae: a platform for comparative genomics.</title>
        <authorList>
            <person name="Stein L.D."/>
            <person name="Bao Z."/>
            <person name="Blasiar D."/>
            <person name="Blumenthal T."/>
            <person name="Brent M.R."/>
            <person name="Chen N."/>
            <person name="Chinwalla A."/>
            <person name="Clarke L."/>
            <person name="Clee C."/>
            <person name="Coghlan A."/>
            <person name="Coulson A."/>
            <person name="D'Eustachio P."/>
            <person name="Fitch D.H."/>
            <person name="Fulton L.A."/>
            <person name="Fulton R.E."/>
            <person name="Griffiths-Jones S."/>
            <person name="Harris T.W."/>
            <person name="Hillier L.W."/>
            <person name="Kamath R."/>
            <person name="Kuwabara P.E."/>
            <person name="Mardis E.R."/>
            <person name="Marra M.A."/>
            <person name="Miner T.L."/>
            <person name="Minx P."/>
            <person name="Mullikin J.C."/>
            <person name="Plumb R.W."/>
            <person name="Rogers J."/>
            <person name="Schein J.E."/>
            <person name="Sohrmann M."/>
            <person name="Spieth J."/>
            <person name="Stajich J.E."/>
            <person name="Wei C."/>
            <person name="Willey D."/>
            <person name="Wilson R.K."/>
            <person name="Durbin R."/>
            <person name="Waterston R.H."/>
        </authorList>
    </citation>
    <scope>NUCLEOTIDE SEQUENCE [LARGE SCALE GENOMIC DNA]</scope>
    <source>
        <strain evidence="1 2">AF16</strain>
    </source>
</reference>
<dbReference type="AlphaFoldDB" id="B6IF25"/>
<name>B6IF25_CAEBR</name>
<dbReference type="EMBL" id="HE601451">
    <property type="protein sequence ID" value="CAR98505.1"/>
    <property type="molecule type" value="Genomic_DNA"/>
</dbReference>
<evidence type="ECO:0000313" key="2">
    <source>
        <dbReference type="Proteomes" id="UP000008549"/>
    </source>
</evidence>
<sequence length="124" mass="14597">MTSLSNSIIVREELKKELPATYLLNVKKRRKIRDRRKKIKEKSKKQHYLFLQKTPMVPRLQVEEASMSKKRWTPLFSSKSTLSWSHSSAPNGHGSFDWTKSSTIDVEALLHVESFNWLRIVAWQ</sequence>
<accession>B6IF25</accession>
<dbReference type="RefSeq" id="XP_045098077.1">
    <property type="nucleotide sequence ID" value="XM_045239083.1"/>
</dbReference>
<evidence type="ECO:0000313" key="3">
    <source>
        <dbReference type="WormBase" id="CBG27510"/>
    </source>
</evidence>
<evidence type="ECO:0000313" key="1">
    <source>
        <dbReference type="EMBL" id="CAR98505.1"/>
    </source>
</evidence>
<dbReference type="KEGG" id="cbr:CBG_27510"/>
<dbReference type="InParanoid" id="B6IF25"/>
<dbReference type="GeneID" id="68918961"/>
<dbReference type="HOGENOM" id="CLU_2005936_0_0_1"/>
<dbReference type="WormBase" id="CBG27510">
    <property type="protein sequence ID" value="CBP44981"/>
    <property type="gene ID" value="WBGene00088924"/>
</dbReference>
<keyword evidence="2" id="KW-1185">Reference proteome</keyword>
<proteinExistence type="predicted"/>
<organism evidence="1 2">
    <name type="scientific">Caenorhabditis briggsae</name>
    <dbReference type="NCBI Taxonomy" id="6238"/>
    <lineage>
        <taxon>Eukaryota</taxon>
        <taxon>Metazoa</taxon>
        <taxon>Ecdysozoa</taxon>
        <taxon>Nematoda</taxon>
        <taxon>Chromadorea</taxon>
        <taxon>Rhabditida</taxon>
        <taxon>Rhabditina</taxon>
        <taxon>Rhabditomorpha</taxon>
        <taxon>Rhabditoidea</taxon>
        <taxon>Rhabditidae</taxon>
        <taxon>Peloderinae</taxon>
        <taxon>Caenorhabditis</taxon>
    </lineage>
</organism>
<dbReference type="CTD" id="68918961"/>